<dbReference type="AlphaFoldDB" id="A0AAD7ZIY2"/>
<organism evidence="1 2">
    <name type="scientific">Diploptera punctata</name>
    <name type="common">Pacific beetle cockroach</name>
    <dbReference type="NCBI Taxonomy" id="6984"/>
    <lineage>
        <taxon>Eukaryota</taxon>
        <taxon>Metazoa</taxon>
        <taxon>Ecdysozoa</taxon>
        <taxon>Arthropoda</taxon>
        <taxon>Hexapoda</taxon>
        <taxon>Insecta</taxon>
        <taxon>Pterygota</taxon>
        <taxon>Neoptera</taxon>
        <taxon>Polyneoptera</taxon>
        <taxon>Dictyoptera</taxon>
        <taxon>Blattodea</taxon>
        <taxon>Blaberoidea</taxon>
        <taxon>Blaberidae</taxon>
        <taxon>Diplopterinae</taxon>
        <taxon>Diploptera</taxon>
    </lineage>
</organism>
<protein>
    <submittedName>
        <fullName evidence="1">Uncharacterized protein</fullName>
    </submittedName>
</protein>
<reference evidence="1" key="2">
    <citation type="submission" date="2023-05" db="EMBL/GenBank/DDBJ databases">
        <authorList>
            <person name="Fouks B."/>
        </authorList>
    </citation>
    <scope>NUCLEOTIDE SEQUENCE</scope>
    <source>
        <strain evidence="1">Stay&amp;Tobe</strain>
        <tissue evidence="1">Testes</tissue>
    </source>
</reference>
<proteinExistence type="predicted"/>
<keyword evidence="2" id="KW-1185">Reference proteome</keyword>
<feature type="non-terminal residue" evidence="1">
    <location>
        <position position="1"/>
    </location>
</feature>
<reference evidence="1" key="1">
    <citation type="journal article" date="2023" name="IScience">
        <title>Live-bearing cockroach genome reveals convergent evolutionary mechanisms linked to viviparity in insects and beyond.</title>
        <authorList>
            <person name="Fouks B."/>
            <person name="Harrison M.C."/>
            <person name="Mikhailova A.A."/>
            <person name="Marchal E."/>
            <person name="English S."/>
            <person name="Carruthers M."/>
            <person name="Jennings E.C."/>
            <person name="Chiamaka E.L."/>
            <person name="Frigard R.A."/>
            <person name="Pippel M."/>
            <person name="Attardo G.M."/>
            <person name="Benoit J.B."/>
            <person name="Bornberg-Bauer E."/>
            <person name="Tobe S.S."/>
        </authorList>
    </citation>
    <scope>NUCLEOTIDE SEQUENCE</scope>
    <source>
        <strain evidence="1">Stay&amp;Tobe</strain>
    </source>
</reference>
<accession>A0AAD7ZIY2</accession>
<feature type="non-terminal residue" evidence="1">
    <location>
        <position position="57"/>
    </location>
</feature>
<comment type="caution">
    <text evidence="1">The sequence shown here is derived from an EMBL/GenBank/DDBJ whole genome shotgun (WGS) entry which is preliminary data.</text>
</comment>
<dbReference type="Proteomes" id="UP001233999">
    <property type="component" value="Unassembled WGS sequence"/>
</dbReference>
<sequence length="57" mass="6811">ITFLRFYGDLTSWVLYRYNDIDSSRRQRRETTNLRISVKPPSLLIRREHSSQLAAVN</sequence>
<gene>
    <name evidence="1" type="ORF">L9F63_023280</name>
</gene>
<name>A0AAD7ZIY2_DIPPU</name>
<dbReference type="EMBL" id="JASPKZ010007895">
    <property type="protein sequence ID" value="KAJ9581539.1"/>
    <property type="molecule type" value="Genomic_DNA"/>
</dbReference>
<evidence type="ECO:0000313" key="2">
    <source>
        <dbReference type="Proteomes" id="UP001233999"/>
    </source>
</evidence>
<evidence type="ECO:0000313" key="1">
    <source>
        <dbReference type="EMBL" id="KAJ9581539.1"/>
    </source>
</evidence>